<keyword evidence="2" id="KW-0677">Repeat</keyword>
<dbReference type="SUPFAM" id="SSF57667">
    <property type="entry name" value="beta-beta-alpha zinc fingers"/>
    <property type="match status" value="1"/>
</dbReference>
<organism evidence="8 9">
    <name type="scientific">Orchesella cincta</name>
    <name type="common">Springtail</name>
    <name type="synonym">Podura cincta</name>
    <dbReference type="NCBI Taxonomy" id="48709"/>
    <lineage>
        <taxon>Eukaryota</taxon>
        <taxon>Metazoa</taxon>
        <taxon>Ecdysozoa</taxon>
        <taxon>Arthropoda</taxon>
        <taxon>Hexapoda</taxon>
        <taxon>Collembola</taxon>
        <taxon>Entomobryomorpha</taxon>
        <taxon>Entomobryoidea</taxon>
        <taxon>Orchesellidae</taxon>
        <taxon>Orchesellinae</taxon>
        <taxon>Orchesella</taxon>
    </lineage>
</organism>
<gene>
    <name evidence="8" type="ORF">Ocin01_14834</name>
</gene>
<proteinExistence type="predicted"/>
<sequence>MSSEAETPPPGSVDLETVSVWYSCREYGGNCSTWFYSIPLLQKHFAEKHPSLECKLPDDLSPEILQGKITFYEGDELREGFPHRFAQPGSSTAATVGQEIKCILCSDNFESWDALGSHLKRDHSNRKIGDATSKKRKNSGRATNKKARRVVATCPTRRQALQKSSNSRKIIKTKQSHVSSSITPKLHCPHCSKSFERNYNFRRHLVTHSGVRPYSCEICGASKSLRESLINHLHVVHNLQYKNAKKVASEAGLKFLKTKKNVNLEEVHPTKIISAVIASIIGKSDNAQASTSASVTKKGTNKVNQLNDNTKQGKIRCPHCPYETDIKLRFKKHRNLHKEGANAAVCAVCGWFMSPGTAMNNHHRARHQPKAGGSINN</sequence>
<reference evidence="8 9" key="1">
    <citation type="journal article" date="2016" name="Genome Biol. Evol.">
        <title>Gene Family Evolution Reflects Adaptation to Soil Environmental Stressors in the Genome of the Collembolan Orchesella cincta.</title>
        <authorList>
            <person name="Faddeeva-Vakhrusheva A."/>
            <person name="Derks M.F."/>
            <person name="Anvar S.Y."/>
            <person name="Agamennone V."/>
            <person name="Suring W."/>
            <person name="Smit S."/>
            <person name="van Straalen N.M."/>
            <person name="Roelofs D."/>
        </authorList>
    </citation>
    <scope>NUCLEOTIDE SEQUENCE [LARGE SCALE GENOMIC DNA]</scope>
    <source>
        <tissue evidence="8">Mixed pool</tissue>
    </source>
</reference>
<keyword evidence="4" id="KW-0862">Zinc</keyword>
<feature type="compositionally biased region" description="Basic residues" evidence="6">
    <location>
        <begin position="134"/>
        <end position="147"/>
    </location>
</feature>
<feature type="domain" description="C2H2-type" evidence="7">
    <location>
        <begin position="100"/>
        <end position="128"/>
    </location>
</feature>
<evidence type="ECO:0000256" key="1">
    <source>
        <dbReference type="ARBA" id="ARBA00022723"/>
    </source>
</evidence>
<evidence type="ECO:0000256" key="2">
    <source>
        <dbReference type="ARBA" id="ARBA00022737"/>
    </source>
</evidence>
<dbReference type="Gene3D" id="3.30.160.60">
    <property type="entry name" value="Classic Zinc Finger"/>
    <property type="match status" value="3"/>
</dbReference>
<dbReference type="Proteomes" id="UP000094527">
    <property type="component" value="Unassembled WGS sequence"/>
</dbReference>
<keyword evidence="3 5" id="KW-0863">Zinc-finger</keyword>
<evidence type="ECO:0000259" key="7">
    <source>
        <dbReference type="PROSITE" id="PS50157"/>
    </source>
</evidence>
<accession>A0A1D2MFT2</accession>
<evidence type="ECO:0000256" key="4">
    <source>
        <dbReference type="ARBA" id="ARBA00022833"/>
    </source>
</evidence>
<dbReference type="STRING" id="48709.A0A1D2MFT2"/>
<dbReference type="InterPro" id="IPR013087">
    <property type="entry name" value="Znf_C2H2_type"/>
</dbReference>
<feature type="region of interest" description="Disordered" evidence="6">
    <location>
        <begin position="123"/>
        <end position="147"/>
    </location>
</feature>
<evidence type="ECO:0000313" key="8">
    <source>
        <dbReference type="EMBL" id="ODM91848.1"/>
    </source>
</evidence>
<dbReference type="PROSITE" id="PS50157">
    <property type="entry name" value="ZINC_FINGER_C2H2_2"/>
    <property type="match status" value="3"/>
</dbReference>
<feature type="domain" description="C2H2-type" evidence="7">
    <location>
        <begin position="186"/>
        <end position="213"/>
    </location>
</feature>
<name>A0A1D2MFT2_ORCCI</name>
<keyword evidence="1" id="KW-0479">Metal-binding</keyword>
<feature type="domain" description="C2H2-type" evidence="7">
    <location>
        <begin position="214"/>
        <end position="242"/>
    </location>
</feature>
<dbReference type="EMBL" id="LJIJ01001402">
    <property type="protein sequence ID" value="ODM91848.1"/>
    <property type="molecule type" value="Genomic_DNA"/>
</dbReference>
<protein>
    <submittedName>
        <fullName evidence="8">Zinc finger and SCAN domain-containing protein 10</fullName>
    </submittedName>
</protein>
<evidence type="ECO:0000313" key="9">
    <source>
        <dbReference type="Proteomes" id="UP000094527"/>
    </source>
</evidence>
<dbReference type="OrthoDB" id="6418345at2759"/>
<evidence type="ECO:0000256" key="6">
    <source>
        <dbReference type="SAM" id="MobiDB-lite"/>
    </source>
</evidence>
<evidence type="ECO:0000256" key="5">
    <source>
        <dbReference type="PROSITE-ProRule" id="PRU00042"/>
    </source>
</evidence>
<keyword evidence="9" id="KW-1185">Reference proteome</keyword>
<dbReference type="InterPro" id="IPR036236">
    <property type="entry name" value="Znf_C2H2_sf"/>
</dbReference>
<dbReference type="AlphaFoldDB" id="A0A1D2MFT2"/>
<comment type="caution">
    <text evidence="8">The sequence shown here is derived from an EMBL/GenBank/DDBJ whole genome shotgun (WGS) entry which is preliminary data.</text>
</comment>
<evidence type="ECO:0000256" key="3">
    <source>
        <dbReference type="ARBA" id="ARBA00022771"/>
    </source>
</evidence>
<dbReference type="PANTHER" id="PTHR24379">
    <property type="entry name" value="KRAB AND ZINC FINGER DOMAIN-CONTAINING"/>
    <property type="match status" value="1"/>
</dbReference>
<dbReference type="SMART" id="SM00355">
    <property type="entry name" value="ZnF_C2H2"/>
    <property type="match status" value="6"/>
</dbReference>
<dbReference type="GO" id="GO:0008270">
    <property type="term" value="F:zinc ion binding"/>
    <property type="evidence" value="ECO:0007669"/>
    <property type="project" value="UniProtKB-KW"/>
</dbReference>
<dbReference type="PROSITE" id="PS00028">
    <property type="entry name" value="ZINC_FINGER_C2H2_1"/>
    <property type="match status" value="3"/>
</dbReference>
<dbReference type="PANTHER" id="PTHR24379:SF121">
    <property type="entry name" value="C2H2-TYPE DOMAIN-CONTAINING PROTEIN"/>
    <property type="match status" value="1"/>
</dbReference>